<evidence type="ECO:0000313" key="4">
    <source>
        <dbReference type="EMBL" id="QKJ32108.1"/>
    </source>
</evidence>
<dbReference type="PANTHER" id="PTHR43877">
    <property type="entry name" value="AMINOALKYLPHOSPHONATE N-ACETYLTRANSFERASE-RELATED-RELATED"/>
    <property type="match status" value="1"/>
</dbReference>
<evidence type="ECO:0000313" key="5">
    <source>
        <dbReference type="Proteomes" id="UP000505355"/>
    </source>
</evidence>
<organism evidence="4 5">
    <name type="scientific">Mucilaginibacter mali</name>
    <dbReference type="NCBI Taxonomy" id="2740462"/>
    <lineage>
        <taxon>Bacteria</taxon>
        <taxon>Pseudomonadati</taxon>
        <taxon>Bacteroidota</taxon>
        <taxon>Sphingobacteriia</taxon>
        <taxon>Sphingobacteriales</taxon>
        <taxon>Sphingobacteriaceae</taxon>
        <taxon>Mucilaginibacter</taxon>
    </lineage>
</organism>
<feature type="domain" description="N-acetyltransferase" evidence="3">
    <location>
        <begin position="1"/>
        <end position="166"/>
    </location>
</feature>
<dbReference type="AlphaFoldDB" id="A0A7D4PW24"/>
<evidence type="ECO:0000256" key="2">
    <source>
        <dbReference type="ARBA" id="ARBA00023315"/>
    </source>
</evidence>
<dbReference type="InterPro" id="IPR000182">
    <property type="entry name" value="GNAT_dom"/>
</dbReference>
<sequence length="166" mass="18510">MQIRRATLNDIPQIMQAVSEVVPLMQAAGNFQWDHTYPNPQVFTEDIGLRQLWVADMDGDIGGVAAITTEQYPEYAQAGLDISQTAIVVHRLVVSPCYQGRGIAKALLEEAEAEANRRGIKFLRIDTNLQNKSAQALFPKLGYVFAGEIGLEFRPGLRFVCFEKKL</sequence>
<keyword evidence="5" id="KW-1185">Reference proteome</keyword>
<dbReference type="KEGG" id="mmab:HQ865_20850"/>
<dbReference type="Pfam" id="PF13673">
    <property type="entry name" value="Acetyltransf_10"/>
    <property type="match status" value="1"/>
</dbReference>
<keyword evidence="2" id="KW-0012">Acyltransferase</keyword>
<gene>
    <name evidence="4" type="ORF">HQ865_20850</name>
</gene>
<dbReference type="SUPFAM" id="SSF55729">
    <property type="entry name" value="Acyl-CoA N-acyltransferases (Nat)"/>
    <property type="match status" value="1"/>
</dbReference>
<keyword evidence="1 4" id="KW-0808">Transferase</keyword>
<reference evidence="4 5" key="1">
    <citation type="submission" date="2020-05" db="EMBL/GenBank/DDBJ databases">
        <title>Mucilaginibacter mali sp. nov.</title>
        <authorList>
            <person name="Kim H.S."/>
            <person name="Lee K.C."/>
            <person name="Suh M.K."/>
            <person name="Kim J.-S."/>
            <person name="Han K.-I."/>
            <person name="Eom M.K."/>
            <person name="Shin Y.K."/>
            <person name="Lee J.-S."/>
        </authorList>
    </citation>
    <scope>NUCLEOTIDE SEQUENCE [LARGE SCALE GENOMIC DNA]</scope>
    <source>
        <strain evidence="4 5">G2-14</strain>
    </source>
</reference>
<dbReference type="GO" id="GO:0016747">
    <property type="term" value="F:acyltransferase activity, transferring groups other than amino-acyl groups"/>
    <property type="evidence" value="ECO:0007669"/>
    <property type="project" value="InterPro"/>
</dbReference>
<protein>
    <submittedName>
        <fullName evidence="4">GNAT family N-acetyltransferase</fullName>
    </submittedName>
</protein>
<evidence type="ECO:0000259" key="3">
    <source>
        <dbReference type="PROSITE" id="PS51186"/>
    </source>
</evidence>
<name>A0A7D4PW24_9SPHI</name>
<dbReference type="PANTHER" id="PTHR43877:SF2">
    <property type="entry name" value="AMINOALKYLPHOSPHONATE N-ACETYLTRANSFERASE-RELATED"/>
    <property type="match status" value="1"/>
</dbReference>
<evidence type="ECO:0000256" key="1">
    <source>
        <dbReference type="ARBA" id="ARBA00022679"/>
    </source>
</evidence>
<proteinExistence type="predicted"/>
<dbReference type="InterPro" id="IPR016181">
    <property type="entry name" value="Acyl_CoA_acyltransferase"/>
</dbReference>
<dbReference type="EMBL" id="CP054139">
    <property type="protein sequence ID" value="QKJ32108.1"/>
    <property type="molecule type" value="Genomic_DNA"/>
</dbReference>
<dbReference type="RefSeq" id="WP_173416760.1">
    <property type="nucleotide sequence ID" value="NZ_CP054139.1"/>
</dbReference>
<accession>A0A7D4PW24</accession>
<dbReference type="Gene3D" id="3.40.630.30">
    <property type="match status" value="1"/>
</dbReference>
<dbReference type="Proteomes" id="UP000505355">
    <property type="component" value="Chromosome"/>
</dbReference>
<dbReference type="InterPro" id="IPR050832">
    <property type="entry name" value="Bact_Acetyltransf"/>
</dbReference>
<dbReference type="PROSITE" id="PS51186">
    <property type="entry name" value="GNAT"/>
    <property type="match status" value="1"/>
</dbReference>